<accession>A0ABN2YJK1</accession>
<protein>
    <submittedName>
        <fullName evidence="1">Uncharacterized protein</fullName>
    </submittedName>
</protein>
<dbReference type="Proteomes" id="UP001500443">
    <property type="component" value="Unassembled WGS sequence"/>
</dbReference>
<sequence length="110" mass="12889">MRLREALATAYWALKARRVRRRYPEWYRRLDAARLVPTRDPTSEDLTAAEERLVRRVAERLEGRVIAELESRRVARESALLFPPERSAAGFRALLLRLRRREDGDDESAA</sequence>
<keyword evidence="2" id="KW-1185">Reference proteome</keyword>
<dbReference type="EMBL" id="BAAAPF010000110">
    <property type="protein sequence ID" value="GAA2128004.1"/>
    <property type="molecule type" value="Genomic_DNA"/>
</dbReference>
<reference evidence="1 2" key="1">
    <citation type="journal article" date="2019" name="Int. J. Syst. Evol. Microbiol.">
        <title>The Global Catalogue of Microorganisms (GCM) 10K type strain sequencing project: providing services to taxonomists for standard genome sequencing and annotation.</title>
        <authorList>
            <consortium name="The Broad Institute Genomics Platform"/>
            <consortium name="The Broad Institute Genome Sequencing Center for Infectious Disease"/>
            <person name="Wu L."/>
            <person name="Ma J."/>
        </authorList>
    </citation>
    <scope>NUCLEOTIDE SEQUENCE [LARGE SCALE GENOMIC DNA]</scope>
    <source>
        <strain evidence="1 2">JCM 15481</strain>
    </source>
</reference>
<organism evidence="1 2">
    <name type="scientific">Streptomyces synnematoformans</name>
    <dbReference type="NCBI Taxonomy" id="415721"/>
    <lineage>
        <taxon>Bacteria</taxon>
        <taxon>Bacillati</taxon>
        <taxon>Actinomycetota</taxon>
        <taxon>Actinomycetes</taxon>
        <taxon>Kitasatosporales</taxon>
        <taxon>Streptomycetaceae</taxon>
        <taxon>Streptomyces</taxon>
    </lineage>
</organism>
<evidence type="ECO:0000313" key="2">
    <source>
        <dbReference type="Proteomes" id="UP001500443"/>
    </source>
</evidence>
<proteinExistence type="predicted"/>
<gene>
    <name evidence="1" type="ORF">GCM10009802_35010</name>
</gene>
<comment type="caution">
    <text evidence="1">The sequence shown here is derived from an EMBL/GenBank/DDBJ whole genome shotgun (WGS) entry which is preliminary data.</text>
</comment>
<name>A0ABN2YJK1_9ACTN</name>
<evidence type="ECO:0000313" key="1">
    <source>
        <dbReference type="EMBL" id="GAA2128004.1"/>
    </source>
</evidence>
<dbReference type="RefSeq" id="WP_344290934.1">
    <property type="nucleotide sequence ID" value="NZ_BAAAPF010000110.1"/>
</dbReference>